<evidence type="ECO:0000313" key="3">
    <source>
        <dbReference type="EMBL" id="KAI8042643.1"/>
    </source>
</evidence>
<gene>
    <name evidence="3" type="ORF">M5D96_003959</name>
</gene>
<dbReference type="EMBL" id="JAMKOV010000002">
    <property type="protein sequence ID" value="KAI8042643.1"/>
    <property type="molecule type" value="Genomic_DNA"/>
</dbReference>
<dbReference type="CDD" id="cd00037">
    <property type="entry name" value="CLECT"/>
    <property type="match status" value="1"/>
</dbReference>
<protein>
    <recommendedName>
        <fullName evidence="2">C-type lectin domain-containing protein</fullName>
    </recommendedName>
</protein>
<sequence length="215" mass="24748">MFKLGIVLIYILIAGSLNDSMSHANKFDYSETNQDRWNTCRDVIANDTLAGQVFSEKLVRMEAHLTALESKLETIFIQLTAIQERLSMPPGFIRIGSRYFHIEENITQNWYTAALTCRQKGGHLATIRNQEELALISEKLETETYYWLGIFEPLKRGEFATVVSNKTAPFLKWHPLEPIYVDNALHCVLVRNSVMHVENCKTPSYRFICQADDKN</sequence>
<organism evidence="3 4">
    <name type="scientific">Drosophila gunungcola</name>
    <name type="common">fruit fly</name>
    <dbReference type="NCBI Taxonomy" id="103775"/>
    <lineage>
        <taxon>Eukaryota</taxon>
        <taxon>Metazoa</taxon>
        <taxon>Ecdysozoa</taxon>
        <taxon>Arthropoda</taxon>
        <taxon>Hexapoda</taxon>
        <taxon>Insecta</taxon>
        <taxon>Pterygota</taxon>
        <taxon>Neoptera</taxon>
        <taxon>Endopterygota</taxon>
        <taxon>Diptera</taxon>
        <taxon>Brachycera</taxon>
        <taxon>Muscomorpha</taxon>
        <taxon>Ephydroidea</taxon>
        <taxon>Drosophilidae</taxon>
        <taxon>Drosophila</taxon>
        <taxon>Sophophora</taxon>
    </lineage>
</organism>
<feature type="domain" description="C-type lectin" evidence="2">
    <location>
        <begin position="95"/>
        <end position="200"/>
    </location>
</feature>
<evidence type="ECO:0000259" key="2">
    <source>
        <dbReference type="PROSITE" id="PS50041"/>
    </source>
</evidence>
<dbReference type="InterPro" id="IPR001304">
    <property type="entry name" value="C-type_lectin-like"/>
</dbReference>
<reference evidence="3" key="1">
    <citation type="journal article" date="2023" name="Genome Biol. Evol.">
        <title>Long-read-based Genome Assembly of Drosophila gunungcola Reveals Fewer Chemosensory Genes in Flower-breeding Species.</title>
        <authorList>
            <person name="Negi A."/>
            <person name="Liao B.Y."/>
            <person name="Yeh S.D."/>
        </authorList>
    </citation>
    <scope>NUCLEOTIDE SEQUENCE</scope>
    <source>
        <strain evidence="3">Sukarami</strain>
    </source>
</reference>
<evidence type="ECO:0000313" key="4">
    <source>
        <dbReference type="Proteomes" id="UP001059596"/>
    </source>
</evidence>
<dbReference type="InterPro" id="IPR016187">
    <property type="entry name" value="CTDL_fold"/>
</dbReference>
<keyword evidence="1" id="KW-0732">Signal</keyword>
<feature type="signal peptide" evidence="1">
    <location>
        <begin position="1"/>
        <end position="24"/>
    </location>
</feature>
<accession>A0A9P9YTL5</accession>
<dbReference type="Pfam" id="PF00059">
    <property type="entry name" value="Lectin_C"/>
    <property type="match status" value="1"/>
</dbReference>
<dbReference type="AlphaFoldDB" id="A0A9P9YTL5"/>
<evidence type="ECO:0000256" key="1">
    <source>
        <dbReference type="SAM" id="SignalP"/>
    </source>
</evidence>
<dbReference type="Proteomes" id="UP001059596">
    <property type="component" value="Unassembled WGS sequence"/>
</dbReference>
<proteinExistence type="predicted"/>
<dbReference type="SUPFAM" id="SSF56436">
    <property type="entry name" value="C-type lectin-like"/>
    <property type="match status" value="1"/>
</dbReference>
<feature type="chain" id="PRO_5040106589" description="C-type lectin domain-containing protein" evidence="1">
    <location>
        <begin position="25"/>
        <end position="215"/>
    </location>
</feature>
<dbReference type="SMART" id="SM00034">
    <property type="entry name" value="CLECT"/>
    <property type="match status" value="1"/>
</dbReference>
<keyword evidence="4" id="KW-1185">Reference proteome</keyword>
<comment type="caution">
    <text evidence="3">The sequence shown here is derived from an EMBL/GenBank/DDBJ whole genome shotgun (WGS) entry which is preliminary data.</text>
</comment>
<dbReference type="InterPro" id="IPR016186">
    <property type="entry name" value="C-type_lectin-like/link_sf"/>
</dbReference>
<dbReference type="Gene3D" id="3.10.100.10">
    <property type="entry name" value="Mannose-Binding Protein A, subunit A"/>
    <property type="match status" value="1"/>
</dbReference>
<dbReference type="PROSITE" id="PS50041">
    <property type="entry name" value="C_TYPE_LECTIN_2"/>
    <property type="match status" value="1"/>
</dbReference>
<name>A0A9P9YTL5_9MUSC</name>
<dbReference type="PANTHER" id="PTHR22803">
    <property type="entry name" value="MANNOSE, PHOSPHOLIPASE, LECTIN RECEPTOR RELATED"/>
    <property type="match status" value="1"/>
</dbReference>
<dbReference type="InterPro" id="IPR050111">
    <property type="entry name" value="C-type_lectin/snaclec_domain"/>
</dbReference>